<dbReference type="GO" id="GO:0008982">
    <property type="term" value="F:protein-N(PI)-phosphohistidine-sugar phosphotransferase activity"/>
    <property type="evidence" value="ECO:0007669"/>
    <property type="project" value="InterPro"/>
</dbReference>
<evidence type="ECO:0000256" key="1">
    <source>
        <dbReference type="ARBA" id="ARBA00004651"/>
    </source>
</evidence>
<keyword evidence="6 8" id="KW-1133">Transmembrane helix</keyword>
<protein>
    <submittedName>
        <fullName evidence="10">PTS sugar transporter subunit IIC</fullName>
    </submittedName>
</protein>
<keyword evidence="7 8" id="KW-0472">Membrane</keyword>
<feature type="non-terminal residue" evidence="10">
    <location>
        <position position="94"/>
    </location>
</feature>
<gene>
    <name evidence="10" type="ORF">IAB77_08130</name>
</gene>
<evidence type="ECO:0000256" key="7">
    <source>
        <dbReference type="ARBA" id="ARBA00023136"/>
    </source>
</evidence>
<dbReference type="AlphaFoldDB" id="A0A9D0ZFE9"/>
<evidence type="ECO:0000313" key="10">
    <source>
        <dbReference type="EMBL" id="HIQ79211.1"/>
    </source>
</evidence>
<dbReference type="InterPro" id="IPR003352">
    <property type="entry name" value="PTS_EIIC"/>
</dbReference>
<dbReference type="Proteomes" id="UP000824262">
    <property type="component" value="Unassembled WGS sequence"/>
</dbReference>
<comment type="subcellular location">
    <subcellularLocation>
        <location evidence="1">Cell membrane</location>
        <topology evidence="1">Multi-pass membrane protein</topology>
    </subcellularLocation>
</comment>
<comment type="caution">
    <text evidence="10">The sequence shown here is derived from an EMBL/GenBank/DDBJ whole genome shotgun (WGS) entry which is preliminary data.</text>
</comment>
<feature type="transmembrane region" description="Helical" evidence="8">
    <location>
        <begin position="20"/>
        <end position="45"/>
    </location>
</feature>
<evidence type="ECO:0000313" key="11">
    <source>
        <dbReference type="Proteomes" id="UP000824262"/>
    </source>
</evidence>
<dbReference type="GO" id="GO:0009401">
    <property type="term" value="P:phosphoenolpyruvate-dependent sugar phosphotransferase system"/>
    <property type="evidence" value="ECO:0007669"/>
    <property type="project" value="InterPro"/>
</dbReference>
<dbReference type="GO" id="GO:0005886">
    <property type="term" value="C:plasma membrane"/>
    <property type="evidence" value="ECO:0007669"/>
    <property type="project" value="UniProtKB-SubCell"/>
</dbReference>
<reference evidence="10" key="1">
    <citation type="submission" date="2020-10" db="EMBL/GenBank/DDBJ databases">
        <authorList>
            <person name="Gilroy R."/>
        </authorList>
    </citation>
    <scope>NUCLEOTIDE SEQUENCE</scope>
    <source>
        <strain evidence="10">ChiBcolR7-354</strain>
    </source>
</reference>
<feature type="domain" description="Phosphotransferase system EIIC" evidence="9">
    <location>
        <begin position="23"/>
        <end position="93"/>
    </location>
</feature>
<dbReference type="Pfam" id="PF13303">
    <property type="entry name" value="PTS_EIIC_2"/>
    <property type="match status" value="1"/>
</dbReference>
<accession>A0A9D0ZFE9</accession>
<keyword evidence="3" id="KW-1003">Cell membrane</keyword>
<proteinExistence type="predicted"/>
<evidence type="ECO:0000256" key="3">
    <source>
        <dbReference type="ARBA" id="ARBA00022475"/>
    </source>
</evidence>
<name>A0A9D0ZFE9_9FIRM</name>
<evidence type="ECO:0000256" key="4">
    <source>
        <dbReference type="ARBA" id="ARBA00022597"/>
    </source>
</evidence>
<sequence length="94" mass="9742">MSKVGAFLKRKDIEISLKRYGIDALGAMAQGLFCSLLIGTILNTIGSQTGLEIFSTVGGYASSMSGPAMAVAIGWALKCPPLVLFSLATVGWAS</sequence>
<evidence type="ECO:0000256" key="5">
    <source>
        <dbReference type="ARBA" id="ARBA00022692"/>
    </source>
</evidence>
<reference evidence="10" key="2">
    <citation type="journal article" date="2021" name="PeerJ">
        <title>Extensive microbial diversity within the chicken gut microbiome revealed by metagenomics and culture.</title>
        <authorList>
            <person name="Gilroy R."/>
            <person name="Ravi A."/>
            <person name="Getino M."/>
            <person name="Pursley I."/>
            <person name="Horton D.L."/>
            <person name="Alikhan N.F."/>
            <person name="Baker D."/>
            <person name="Gharbi K."/>
            <person name="Hall N."/>
            <person name="Watson M."/>
            <person name="Adriaenssens E.M."/>
            <person name="Foster-Nyarko E."/>
            <person name="Jarju S."/>
            <person name="Secka A."/>
            <person name="Antonio M."/>
            <person name="Oren A."/>
            <person name="Chaudhuri R.R."/>
            <person name="La Ragione R."/>
            <person name="Hildebrand F."/>
            <person name="Pallen M.J."/>
        </authorList>
    </citation>
    <scope>NUCLEOTIDE SEQUENCE</scope>
    <source>
        <strain evidence="10">ChiBcolR7-354</strain>
    </source>
</reference>
<evidence type="ECO:0000259" key="9">
    <source>
        <dbReference type="Pfam" id="PF13303"/>
    </source>
</evidence>
<dbReference type="EMBL" id="DVGA01000087">
    <property type="protein sequence ID" value="HIQ79211.1"/>
    <property type="molecule type" value="Genomic_DNA"/>
</dbReference>
<keyword evidence="4 10" id="KW-0762">Sugar transport</keyword>
<evidence type="ECO:0000256" key="8">
    <source>
        <dbReference type="SAM" id="Phobius"/>
    </source>
</evidence>
<keyword evidence="2" id="KW-0813">Transport</keyword>
<evidence type="ECO:0000256" key="2">
    <source>
        <dbReference type="ARBA" id="ARBA00022448"/>
    </source>
</evidence>
<evidence type="ECO:0000256" key="6">
    <source>
        <dbReference type="ARBA" id="ARBA00022989"/>
    </source>
</evidence>
<keyword evidence="5 8" id="KW-0812">Transmembrane</keyword>
<organism evidence="10 11">
    <name type="scientific">Candidatus Scatomorpha intestinavium</name>
    <dbReference type="NCBI Taxonomy" id="2840922"/>
    <lineage>
        <taxon>Bacteria</taxon>
        <taxon>Bacillati</taxon>
        <taxon>Bacillota</taxon>
        <taxon>Clostridia</taxon>
        <taxon>Eubacteriales</taxon>
        <taxon>Candidatus Scatomorpha</taxon>
    </lineage>
</organism>